<dbReference type="Proteomes" id="UP000546257">
    <property type="component" value="Unassembled WGS sequence"/>
</dbReference>
<feature type="transmembrane region" description="Helical" evidence="1">
    <location>
        <begin position="48"/>
        <end position="66"/>
    </location>
</feature>
<protein>
    <submittedName>
        <fullName evidence="2">Uncharacterized protein</fullName>
    </submittedName>
</protein>
<sequence length="69" mass="7448">MPRRASGGDRGDLEVESLLRIVLVLAVIWLVLEVVGGVLGILGELLGPLRPLLGLLVVVLLVLWLTDRL</sequence>
<evidence type="ECO:0000313" key="3">
    <source>
        <dbReference type="Proteomes" id="UP000546257"/>
    </source>
</evidence>
<accession>A0A7J9SMU9</accession>
<name>A0A7J9SMU9_9EURY</name>
<evidence type="ECO:0000256" key="1">
    <source>
        <dbReference type="SAM" id="Phobius"/>
    </source>
</evidence>
<reference evidence="2 3" key="1">
    <citation type="submission" date="2020-08" db="EMBL/GenBank/DDBJ databases">
        <authorList>
            <person name="Seo M.-J."/>
        </authorList>
    </citation>
    <scope>NUCLEOTIDE SEQUENCE [LARGE SCALE GENOMIC DNA]</scope>
    <source>
        <strain evidence="2 3">MBLA0160</strain>
    </source>
</reference>
<gene>
    <name evidence="2" type="ORF">H5V44_13970</name>
</gene>
<keyword evidence="1" id="KW-0472">Membrane</keyword>
<keyword evidence="3" id="KW-1185">Reference proteome</keyword>
<feature type="transmembrane region" description="Helical" evidence="1">
    <location>
        <begin position="21"/>
        <end position="42"/>
    </location>
</feature>
<dbReference type="RefSeq" id="WP_185193752.1">
    <property type="nucleotide sequence ID" value="NZ_JACKXD010000005.1"/>
</dbReference>
<proteinExistence type="predicted"/>
<dbReference type="AlphaFoldDB" id="A0A7J9SMU9"/>
<keyword evidence="1" id="KW-1133">Transmembrane helix</keyword>
<dbReference type="Pfam" id="PF24431">
    <property type="entry name" value="DUF7554"/>
    <property type="match status" value="1"/>
</dbReference>
<evidence type="ECO:0000313" key="2">
    <source>
        <dbReference type="EMBL" id="MBB6647377.1"/>
    </source>
</evidence>
<keyword evidence="1" id="KW-0812">Transmembrane</keyword>
<dbReference type="EMBL" id="JACKXD010000005">
    <property type="protein sequence ID" value="MBB6647377.1"/>
    <property type="molecule type" value="Genomic_DNA"/>
</dbReference>
<dbReference type="InterPro" id="IPR055976">
    <property type="entry name" value="DUF7554"/>
</dbReference>
<comment type="caution">
    <text evidence="2">The sequence shown here is derived from an EMBL/GenBank/DDBJ whole genome shotgun (WGS) entry which is preliminary data.</text>
</comment>
<organism evidence="2 3">
    <name type="scientific">Halobellus ruber</name>
    <dbReference type="NCBI Taxonomy" id="2761102"/>
    <lineage>
        <taxon>Archaea</taxon>
        <taxon>Methanobacteriati</taxon>
        <taxon>Methanobacteriota</taxon>
        <taxon>Stenosarchaea group</taxon>
        <taxon>Halobacteria</taxon>
        <taxon>Halobacteriales</taxon>
        <taxon>Haloferacaceae</taxon>
        <taxon>Halobellus</taxon>
    </lineage>
</organism>